<feature type="transmembrane region" description="Helical" evidence="7">
    <location>
        <begin position="132"/>
        <end position="151"/>
    </location>
</feature>
<accession>A0A4Q9DQ72</accession>
<evidence type="ECO:0000256" key="4">
    <source>
        <dbReference type="ARBA" id="ARBA00022692"/>
    </source>
</evidence>
<proteinExistence type="inferred from homology"/>
<reference evidence="9 10" key="1">
    <citation type="submission" date="2019-02" db="EMBL/GenBank/DDBJ databases">
        <title>Paenibacillus sp. nov., isolated from surface-sterilized tissue of Thalictrum simplex L.</title>
        <authorList>
            <person name="Tuo L."/>
        </authorList>
    </citation>
    <scope>NUCLEOTIDE SEQUENCE [LARGE SCALE GENOMIC DNA]</scope>
    <source>
        <strain evidence="9 10">N2SHLJ1</strain>
    </source>
</reference>
<evidence type="ECO:0000313" key="10">
    <source>
        <dbReference type="Proteomes" id="UP000293142"/>
    </source>
</evidence>
<keyword evidence="2 7" id="KW-0813">Transport</keyword>
<dbReference type="InterPro" id="IPR035906">
    <property type="entry name" value="MetI-like_sf"/>
</dbReference>
<dbReference type="InterPro" id="IPR000515">
    <property type="entry name" value="MetI-like"/>
</dbReference>
<dbReference type="PANTHER" id="PTHR43163">
    <property type="entry name" value="DIPEPTIDE TRANSPORT SYSTEM PERMEASE PROTEIN DPPB-RELATED"/>
    <property type="match status" value="1"/>
</dbReference>
<dbReference type="Proteomes" id="UP000293142">
    <property type="component" value="Unassembled WGS sequence"/>
</dbReference>
<dbReference type="PANTHER" id="PTHR43163:SF6">
    <property type="entry name" value="DIPEPTIDE TRANSPORT SYSTEM PERMEASE PROTEIN DPPB-RELATED"/>
    <property type="match status" value="1"/>
</dbReference>
<dbReference type="AlphaFoldDB" id="A0A4Q9DQ72"/>
<keyword evidence="6 7" id="KW-0472">Membrane</keyword>
<evidence type="ECO:0000256" key="3">
    <source>
        <dbReference type="ARBA" id="ARBA00022475"/>
    </source>
</evidence>
<feature type="transmembrane region" description="Helical" evidence="7">
    <location>
        <begin position="95"/>
        <end position="120"/>
    </location>
</feature>
<evidence type="ECO:0000256" key="6">
    <source>
        <dbReference type="ARBA" id="ARBA00023136"/>
    </source>
</evidence>
<comment type="caution">
    <text evidence="9">The sequence shown here is derived from an EMBL/GenBank/DDBJ whole genome shotgun (WGS) entry which is preliminary data.</text>
</comment>
<feature type="transmembrane region" description="Helical" evidence="7">
    <location>
        <begin position="62"/>
        <end position="83"/>
    </location>
</feature>
<evidence type="ECO:0000256" key="1">
    <source>
        <dbReference type="ARBA" id="ARBA00004651"/>
    </source>
</evidence>
<sequence length="269" mass="28815">MLPPDASVQQEQDLRHALGFDKPLLEQYGIYILHLLQLDLGTSLRYGEPIYRLILERMPATLQLAGAALLFSLIIAIPAGIIAALKRGTAIEKGVVSFVVIGQSVPVFWVGMLLVLLFAVKLKILPTGGIGGLSHLILPAIALGIHLLALVTRLLRASLSDALGSDYVRTARAKGLLPGKVVAKHALRNSLLPVVTIVGLEIGSLLGGSVVTETVFAWPGVGQLLVQSIYNRDYPLVQGAIIILAGIFVLVNLIVDICYAAIDPRIQYK</sequence>
<evidence type="ECO:0000256" key="5">
    <source>
        <dbReference type="ARBA" id="ARBA00022989"/>
    </source>
</evidence>
<dbReference type="GO" id="GO:0005886">
    <property type="term" value="C:plasma membrane"/>
    <property type="evidence" value="ECO:0007669"/>
    <property type="project" value="UniProtKB-SubCell"/>
</dbReference>
<feature type="transmembrane region" description="Helical" evidence="7">
    <location>
        <begin position="236"/>
        <end position="262"/>
    </location>
</feature>
<keyword evidence="4 7" id="KW-0812">Transmembrane</keyword>
<keyword evidence="3" id="KW-1003">Cell membrane</keyword>
<name>A0A4Q9DQ72_9BACL</name>
<comment type="subcellular location">
    <subcellularLocation>
        <location evidence="1 7">Cell membrane</location>
        <topology evidence="1 7">Multi-pass membrane protein</topology>
    </subcellularLocation>
</comment>
<dbReference type="SUPFAM" id="SSF161098">
    <property type="entry name" value="MetI-like"/>
    <property type="match status" value="1"/>
</dbReference>
<comment type="similarity">
    <text evidence="7">Belongs to the binding-protein-dependent transport system permease family.</text>
</comment>
<dbReference type="OrthoDB" id="24153at2"/>
<evidence type="ECO:0000259" key="8">
    <source>
        <dbReference type="PROSITE" id="PS50928"/>
    </source>
</evidence>
<keyword evidence="5 7" id="KW-1133">Transmembrane helix</keyword>
<feature type="domain" description="ABC transmembrane type-1" evidence="8">
    <location>
        <begin position="58"/>
        <end position="255"/>
    </location>
</feature>
<dbReference type="EMBL" id="SIRE01000015">
    <property type="protein sequence ID" value="TBL76146.1"/>
    <property type="molecule type" value="Genomic_DNA"/>
</dbReference>
<keyword evidence="10" id="KW-1185">Reference proteome</keyword>
<dbReference type="GO" id="GO:0055085">
    <property type="term" value="P:transmembrane transport"/>
    <property type="evidence" value="ECO:0007669"/>
    <property type="project" value="InterPro"/>
</dbReference>
<dbReference type="PROSITE" id="PS50928">
    <property type="entry name" value="ABC_TM1"/>
    <property type="match status" value="1"/>
</dbReference>
<evidence type="ECO:0000313" key="9">
    <source>
        <dbReference type="EMBL" id="TBL76146.1"/>
    </source>
</evidence>
<organism evidence="9 10">
    <name type="scientific">Paenibacillus thalictri</name>
    <dbReference type="NCBI Taxonomy" id="2527873"/>
    <lineage>
        <taxon>Bacteria</taxon>
        <taxon>Bacillati</taxon>
        <taxon>Bacillota</taxon>
        <taxon>Bacilli</taxon>
        <taxon>Bacillales</taxon>
        <taxon>Paenibacillaceae</taxon>
        <taxon>Paenibacillus</taxon>
    </lineage>
</organism>
<feature type="transmembrane region" description="Helical" evidence="7">
    <location>
        <begin position="191"/>
        <end position="216"/>
    </location>
</feature>
<dbReference type="Pfam" id="PF00528">
    <property type="entry name" value="BPD_transp_1"/>
    <property type="match status" value="1"/>
</dbReference>
<protein>
    <submittedName>
        <fullName evidence="9">ABC transporter permease</fullName>
    </submittedName>
</protein>
<evidence type="ECO:0000256" key="2">
    <source>
        <dbReference type="ARBA" id="ARBA00022448"/>
    </source>
</evidence>
<gene>
    <name evidence="9" type="ORF">EYB31_20890</name>
</gene>
<evidence type="ECO:0000256" key="7">
    <source>
        <dbReference type="RuleBase" id="RU363032"/>
    </source>
</evidence>
<dbReference type="Gene3D" id="1.10.3720.10">
    <property type="entry name" value="MetI-like"/>
    <property type="match status" value="1"/>
</dbReference>
<dbReference type="CDD" id="cd06261">
    <property type="entry name" value="TM_PBP2"/>
    <property type="match status" value="1"/>
</dbReference>